<dbReference type="Proteomes" id="UP000199103">
    <property type="component" value="Chromosome I"/>
</dbReference>
<evidence type="ECO:0000256" key="6">
    <source>
        <dbReference type="SAM" id="MobiDB-lite"/>
    </source>
</evidence>
<evidence type="ECO:0000256" key="2">
    <source>
        <dbReference type="ARBA" id="ARBA00022729"/>
    </source>
</evidence>
<keyword evidence="5" id="KW-0449">Lipoprotein</keyword>
<organism evidence="8 9">
    <name type="scientific">Microlunatus soli</name>
    <dbReference type="NCBI Taxonomy" id="630515"/>
    <lineage>
        <taxon>Bacteria</taxon>
        <taxon>Bacillati</taxon>
        <taxon>Actinomycetota</taxon>
        <taxon>Actinomycetes</taxon>
        <taxon>Propionibacteriales</taxon>
        <taxon>Propionibacteriaceae</taxon>
        <taxon>Microlunatus</taxon>
    </lineage>
</organism>
<evidence type="ECO:0000256" key="1">
    <source>
        <dbReference type="ARBA" id="ARBA00022475"/>
    </source>
</evidence>
<feature type="compositionally biased region" description="Polar residues" evidence="6">
    <location>
        <begin position="441"/>
        <end position="450"/>
    </location>
</feature>
<evidence type="ECO:0000256" key="3">
    <source>
        <dbReference type="ARBA" id="ARBA00023136"/>
    </source>
</evidence>
<feature type="region of interest" description="Disordered" evidence="6">
    <location>
        <begin position="441"/>
        <end position="462"/>
    </location>
</feature>
<evidence type="ECO:0000313" key="9">
    <source>
        <dbReference type="Proteomes" id="UP000199103"/>
    </source>
</evidence>
<keyword evidence="3" id="KW-0472">Membrane</keyword>
<keyword evidence="9" id="KW-1185">Reference proteome</keyword>
<dbReference type="PANTHER" id="PTHR43649:SF33">
    <property type="entry name" value="POLYGALACTURONAN_RHAMNOGALACTURONAN-BINDING PROTEIN YTCQ"/>
    <property type="match status" value="1"/>
</dbReference>
<evidence type="ECO:0000313" key="8">
    <source>
        <dbReference type="EMBL" id="SDS64627.1"/>
    </source>
</evidence>
<dbReference type="STRING" id="630515.SAMN04489812_2550"/>
<keyword evidence="2 7" id="KW-0732">Signal</keyword>
<dbReference type="EMBL" id="LT629772">
    <property type="protein sequence ID" value="SDS64627.1"/>
    <property type="molecule type" value="Genomic_DNA"/>
</dbReference>
<proteinExistence type="predicted"/>
<dbReference type="InterPro" id="IPR050490">
    <property type="entry name" value="Bact_solute-bd_prot1"/>
</dbReference>
<evidence type="ECO:0000256" key="4">
    <source>
        <dbReference type="ARBA" id="ARBA00023139"/>
    </source>
</evidence>
<sequence length="462" mass="49354">MFPRLKRTRAVLAGATVLAVTAMTFAGCSPSTDSSTKDGGSATQGTLNWWSWTPDNDLAEREIAAFNKVYPDIKVTYKKINSDQLSAVLRPALASDDGPDVFTVNASGSHSAQAFAAYAEDLTPHIKKLLGDDWRSKVFAPGADAFTVKGRLVAAEWAKVGAGMMWINQDMFDKYGLKPPKNLAEWKTLCATFRSKGHGCFQEGFASTSNFGTDTLHSLVNNVDPNAWTNALSGKGKWNSPAFVKGLQNLRTLQAEGILDKGAVGVQQYPDVNNAFLSGKIPMVQMGTWYSQYATVNSMEAALEGAGVPKGTKKITIMPIPFPDVSGSGIPMTVYSDPDAGQAVNAKSKHLNAAITFALWLGNTPEGAHVVANNLDEFPTLKGEDVGPQWDKIKLVNPKVQQPALKAQTKLLEESTAPRNIGMSAEVGQAITDAAQAMVNSTKTPQQVADTIQAAADSGEGR</sequence>
<reference evidence="8 9" key="1">
    <citation type="submission" date="2016-10" db="EMBL/GenBank/DDBJ databases">
        <authorList>
            <person name="de Groot N.N."/>
        </authorList>
    </citation>
    <scope>NUCLEOTIDE SEQUENCE [LARGE SCALE GENOMIC DNA]</scope>
    <source>
        <strain evidence="8 9">DSM 21800</strain>
    </source>
</reference>
<dbReference type="PROSITE" id="PS51257">
    <property type="entry name" value="PROKAR_LIPOPROTEIN"/>
    <property type="match status" value="1"/>
</dbReference>
<evidence type="ECO:0000256" key="7">
    <source>
        <dbReference type="SAM" id="SignalP"/>
    </source>
</evidence>
<keyword evidence="4" id="KW-0564">Palmitate</keyword>
<feature type="chain" id="PRO_5039300854" evidence="7">
    <location>
        <begin position="27"/>
        <end position="462"/>
    </location>
</feature>
<name>A0A1H1TWL9_9ACTN</name>
<accession>A0A1H1TWL9</accession>
<dbReference type="InterPro" id="IPR006059">
    <property type="entry name" value="SBP"/>
</dbReference>
<dbReference type="AlphaFoldDB" id="A0A1H1TWL9"/>
<keyword evidence="1" id="KW-1003">Cell membrane</keyword>
<dbReference type="Gene3D" id="3.40.190.10">
    <property type="entry name" value="Periplasmic binding protein-like II"/>
    <property type="match status" value="1"/>
</dbReference>
<evidence type="ECO:0000256" key="5">
    <source>
        <dbReference type="ARBA" id="ARBA00023288"/>
    </source>
</evidence>
<dbReference type="SUPFAM" id="SSF53850">
    <property type="entry name" value="Periplasmic binding protein-like II"/>
    <property type="match status" value="1"/>
</dbReference>
<feature type="signal peptide" evidence="7">
    <location>
        <begin position="1"/>
        <end position="26"/>
    </location>
</feature>
<protein>
    <submittedName>
        <fullName evidence="8">ABC-type glycerol-3-phosphate transport system, substrate-binding protein</fullName>
    </submittedName>
</protein>
<gene>
    <name evidence="8" type="ORF">SAMN04489812_2550</name>
</gene>
<dbReference type="Pfam" id="PF01547">
    <property type="entry name" value="SBP_bac_1"/>
    <property type="match status" value="1"/>
</dbReference>
<dbReference type="PANTHER" id="PTHR43649">
    <property type="entry name" value="ARABINOSE-BINDING PROTEIN-RELATED"/>
    <property type="match status" value="1"/>
</dbReference>